<keyword evidence="3" id="KW-1185">Reference proteome</keyword>
<accession>A0A5B7F1R2</accession>
<protein>
    <submittedName>
        <fullName evidence="2">Uncharacterized protein</fullName>
    </submittedName>
</protein>
<gene>
    <name evidence="2" type="ORF">E2C01_032963</name>
</gene>
<dbReference type="EMBL" id="VSRR010004357">
    <property type="protein sequence ID" value="MPC39427.1"/>
    <property type="molecule type" value="Genomic_DNA"/>
</dbReference>
<reference evidence="2 3" key="1">
    <citation type="submission" date="2019-05" db="EMBL/GenBank/DDBJ databases">
        <title>Another draft genome of Portunus trituberculatus and its Hox gene families provides insights of decapod evolution.</title>
        <authorList>
            <person name="Jeong J.-H."/>
            <person name="Song I."/>
            <person name="Kim S."/>
            <person name="Choi T."/>
            <person name="Kim D."/>
            <person name="Ryu S."/>
            <person name="Kim W."/>
        </authorList>
    </citation>
    <scope>NUCLEOTIDE SEQUENCE [LARGE SCALE GENOMIC DNA]</scope>
    <source>
        <tissue evidence="2">Muscle</tissue>
    </source>
</reference>
<dbReference type="Proteomes" id="UP000324222">
    <property type="component" value="Unassembled WGS sequence"/>
</dbReference>
<evidence type="ECO:0000313" key="2">
    <source>
        <dbReference type="EMBL" id="MPC39427.1"/>
    </source>
</evidence>
<organism evidence="2 3">
    <name type="scientific">Portunus trituberculatus</name>
    <name type="common">Swimming crab</name>
    <name type="synonym">Neptunus trituberculatus</name>
    <dbReference type="NCBI Taxonomy" id="210409"/>
    <lineage>
        <taxon>Eukaryota</taxon>
        <taxon>Metazoa</taxon>
        <taxon>Ecdysozoa</taxon>
        <taxon>Arthropoda</taxon>
        <taxon>Crustacea</taxon>
        <taxon>Multicrustacea</taxon>
        <taxon>Malacostraca</taxon>
        <taxon>Eumalacostraca</taxon>
        <taxon>Eucarida</taxon>
        <taxon>Decapoda</taxon>
        <taxon>Pleocyemata</taxon>
        <taxon>Brachyura</taxon>
        <taxon>Eubrachyura</taxon>
        <taxon>Portunoidea</taxon>
        <taxon>Portunidae</taxon>
        <taxon>Portuninae</taxon>
        <taxon>Portunus</taxon>
    </lineage>
</organism>
<evidence type="ECO:0000313" key="3">
    <source>
        <dbReference type="Proteomes" id="UP000324222"/>
    </source>
</evidence>
<sequence>MTGKPPGEGGTERSSGEGWRLSTNTSVRVTGPAHQCAEAASLHVLALLSGASSDAAIHDRGR</sequence>
<dbReference type="AlphaFoldDB" id="A0A5B7F1R2"/>
<evidence type="ECO:0000256" key="1">
    <source>
        <dbReference type="SAM" id="MobiDB-lite"/>
    </source>
</evidence>
<proteinExistence type="predicted"/>
<feature type="region of interest" description="Disordered" evidence="1">
    <location>
        <begin position="1"/>
        <end position="25"/>
    </location>
</feature>
<comment type="caution">
    <text evidence="2">The sequence shown here is derived from an EMBL/GenBank/DDBJ whole genome shotgun (WGS) entry which is preliminary data.</text>
</comment>
<name>A0A5B7F1R2_PORTR</name>